<reference evidence="1" key="1">
    <citation type="submission" date="2021-02" db="EMBL/GenBank/DDBJ databases">
        <title>Comparative genomics of Ferrovum myxofaciens strains, predominant extremophile bacteria forming large biofilm stalactites in acid mine ecosystems.</title>
        <authorList>
            <person name="Burkartova K."/>
            <person name="Ridl J."/>
            <person name="Pajer P."/>
            <person name="Falteisek L."/>
        </authorList>
    </citation>
    <scope>NUCLEOTIDE SEQUENCE</scope>
    <source>
        <strain evidence="1">MI1III</strain>
    </source>
</reference>
<gene>
    <name evidence="1" type="ORF">JZL65_06680</name>
</gene>
<dbReference type="GO" id="GO:0005975">
    <property type="term" value="P:carbohydrate metabolic process"/>
    <property type="evidence" value="ECO:0007669"/>
    <property type="project" value="InterPro"/>
</dbReference>
<dbReference type="InterPro" id="IPR011330">
    <property type="entry name" value="Glyco_hydro/deAcase_b/a-brl"/>
</dbReference>
<dbReference type="Proteomes" id="UP000683551">
    <property type="component" value="Chromosome"/>
</dbReference>
<proteinExistence type="predicted"/>
<evidence type="ECO:0008006" key="3">
    <source>
        <dbReference type="Google" id="ProtNLM"/>
    </source>
</evidence>
<name>A0A9E6SYL9_9PROT</name>
<sequence>MHQYLGLATISGSRGVTLVRVWGLWACLWAGSMLGGGVLAAEGEASPNVAFYLGTDAPLDLLQAFDEVIVDPAVFALPSSERYPHTRWAARVEITQKDYQGTPAAWLEKTLAPLWGKGFRDFYLTDKERGGDSFFSAPPSTEDRWLSLALTEVHGEFKDARIFLRNHLPVADARGDLLAGWVVESIFQPYDALQGWFLTVDPHRLDEQLSQLHHWQEKYPGVPLIDLELAQTYDREGQQVLARKSAQAGLIPYVTSPDENIVGIGKLRVMPRKILVVQSLDPGTAIEEGTGSKILSLPLDYLGYDVRYVNVNEGLPEDITPDRYAGIAVFLDKDVADQDKWRLWFLKEVHRHVPVAVFDRFGFDIDIETAQVLDLKVLPSGYLPGATARILHTAPMIGFEHAPQVEIQDAVGLAIGPTGQSLAQIQVGDTIMDMAATLPWGGYALAPFSLEYVGELNRNYWVIDPLKFLRQSLSLPAMPVPDTTSENGRRLFFVQVDGDGFPSRAEFPGYDYGAEALYDQIFKKYPIPMTVSVVEGEIGPTGKYPALSPRLESIARKIFALPNIEIGSHTYSHPLDWILADPKYGQQKEQLSMQIPGYTFDLKREIEGSIEYINGRLAPPGKKVRVLQWSGAANPTAAALEEAWKAGVYNINGGDTLPVKPDGSWTDISGAGIAKGKGDQNYQIYAAEMNENIYTNDWTRPFYGMVRVLETYEITEFPLRIKPVDIYFHFYSGTKLASLKALQNVYDVTLKQPVFPVYTSDFIQKVLDARHASVAMQEGQWQIRTGRSLREFRLPVGEIPDLTHSSGVVGYLSVPGGTYVHLGDDQASVSLLPVNHPADPLPYVSAATAYITHFKRQGRGIRFDARGYYQPYVLLSHADHACGFKVDGREVQSTEDGKGRLKVSFPPSVGEQGPVHDIEVHCHD</sequence>
<dbReference type="PIRSF" id="PIRSF029570">
    <property type="entry name" value="UCP029570"/>
    <property type="match status" value="1"/>
</dbReference>
<dbReference type="EMBL" id="CP071137">
    <property type="protein sequence ID" value="QWY78742.1"/>
    <property type="molecule type" value="Genomic_DNA"/>
</dbReference>
<dbReference type="CDD" id="cd10922">
    <property type="entry name" value="CE4_PelA_like_C"/>
    <property type="match status" value="1"/>
</dbReference>
<dbReference type="InterPro" id="IPR016925">
    <property type="entry name" value="UCP029570"/>
</dbReference>
<dbReference type="SUPFAM" id="SSF88713">
    <property type="entry name" value="Glycoside hydrolase/deacetylase"/>
    <property type="match status" value="1"/>
</dbReference>
<accession>A0A9E6SYL9</accession>
<dbReference type="PANTHER" id="PTHR35882">
    <property type="entry name" value="PELA"/>
    <property type="match status" value="1"/>
</dbReference>
<dbReference type="PANTHER" id="PTHR35882:SF2">
    <property type="entry name" value="PELA"/>
    <property type="match status" value="1"/>
</dbReference>
<evidence type="ECO:0000313" key="1">
    <source>
        <dbReference type="EMBL" id="QWY78742.1"/>
    </source>
</evidence>
<dbReference type="RefSeq" id="WP_273146005.1">
    <property type="nucleotide sequence ID" value="NZ_CP053675.1"/>
</dbReference>
<organism evidence="1 2">
    <name type="scientific">Ferrovum myxofaciens</name>
    <dbReference type="NCBI Taxonomy" id="416213"/>
    <lineage>
        <taxon>Bacteria</taxon>
        <taxon>Pseudomonadati</taxon>
        <taxon>Pseudomonadota</taxon>
        <taxon>Betaproteobacteria</taxon>
        <taxon>Ferrovales</taxon>
        <taxon>Ferrovaceae</taxon>
        <taxon>Ferrovum</taxon>
    </lineage>
</organism>
<evidence type="ECO:0000313" key="2">
    <source>
        <dbReference type="Proteomes" id="UP000683551"/>
    </source>
</evidence>
<protein>
    <recommendedName>
        <fullName evidence="3">Sugar ABC transporter</fullName>
    </recommendedName>
</protein>
<dbReference type="Gene3D" id="3.20.20.370">
    <property type="entry name" value="Glycoside hydrolase/deacetylase"/>
    <property type="match status" value="1"/>
</dbReference>
<dbReference type="AlphaFoldDB" id="A0A9E6SYL9"/>